<dbReference type="Proteomes" id="UP000039865">
    <property type="component" value="Unassembled WGS sequence"/>
</dbReference>
<organism evidence="2 3">
    <name type="scientific">Stylonychia lemnae</name>
    <name type="common">Ciliate</name>
    <dbReference type="NCBI Taxonomy" id="5949"/>
    <lineage>
        <taxon>Eukaryota</taxon>
        <taxon>Sar</taxon>
        <taxon>Alveolata</taxon>
        <taxon>Ciliophora</taxon>
        <taxon>Intramacronucleata</taxon>
        <taxon>Spirotrichea</taxon>
        <taxon>Stichotrichia</taxon>
        <taxon>Sporadotrichida</taxon>
        <taxon>Oxytrichidae</taxon>
        <taxon>Stylonychinae</taxon>
        <taxon>Stylonychia</taxon>
    </lineage>
</organism>
<keyword evidence="3" id="KW-1185">Reference proteome</keyword>
<evidence type="ECO:0000256" key="1">
    <source>
        <dbReference type="SAM" id="MobiDB-lite"/>
    </source>
</evidence>
<proteinExistence type="predicted"/>
<sequence length="823" mass="95321">MDSMISLSDKGTSPMKFNKNSSSKNQGSIFLRQSTQESVSPNQAQKRRVHDSLKELGIENDPQVIRNSSHQINKLWSMSKLNNQKVQQQKFEQITNFRQQIKSNPSKILNSNGGLSVLEDQISKKRMLSNSKLVSQQCKRQKKQRHILVNLPLTKQSSMLSLKLKEQQTLTLKQHDKLSIKSSNTPQQQPKIQDNVEIQFFQPKQETPKIQLESLIPSSNQSLLKNETLQTKLLSTEQVEEQIHQRLKSRQLKLLNTKSMIEQQYKKKTVQGEDFLAITSGLNSIKSSSVLLKDFNSNSSVLKPKIKYKLRAQSIDNDSVEQDNEPKVLCSGVFCHEDQSVIKPGYHYDTVFSQYIFLKDKKRIQEPLSILAQLNKDYYLSQHQIAQQMFVVSGDVEEADKNNTDEIHKTQHHSLHNLPEISNQKFNFYKSAMINQYKEEQKKVVNDEEKKHFLEKLKNAEPKKIKLSRKQKRLNSIVTCMENRGIKYPDNRKWIGLRRILSDHDETTFGIQKNSLDQLRRYFTHTHTFFVDNQSYDAELSYEYDHKQSKFISKEKSLIMKLGKSDSNWKLKLDTTHRKNLIDKFSSKEYLKDEIMLSEKQSIGLEFLKFDNDLYQKGSIELAIPEGLGHYHGMPSFFKLDGFLAKTLSIIPNKLKLTGILQGGFVIPTLGCKKTTINDRFFLTNSFGYTHLGHIYHSNSNAVIQQDESSNYKKKITGDDLGSNYYSLIQTRLEFLDIPFLNSFGMKTFTYLEAAFYPQNQIGQEMNIAKQLMKFTRFSAGFGFSMPMNQQISILLFYNAFNFNSQKGDFERKGFININIGFF</sequence>
<feature type="compositionally biased region" description="Polar residues" evidence="1">
    <location>
        <begin position="18"/>
        <end position="44"/>
    </location>
</feature>
<reference evidence="2 3" key="1">
    <citation type="submission" date="2014-06" db="EMBL/GenBank/DDBJ databases">
        <authorList>
            <person name="Swart Estienne"/>
        </authorList>
    </citation>
    <scope>NUCLEOTIDE SEQUENCE [LARGE SCALE GENOMIC DNA]</scope>
    <source>
        <strain evidence="2 3">130c</strain>
    </source>
</reference>
<accession>A0A078B472</accession>
<evidence type="ECO:0000313" key="2">
    <source>
        <dbReference type="EMBL" id="CDW88002.1"/>
    </source>
</evidence>
<feature type="compositionally biased region" description="Polar residues" evidence="1">
    <location>
        <begin position="1"/>
        <end position="11"/>
    </location>
</feature>
<dbReference type="AlphaFoldDB" id="A0A078B472"/>
<gene>
    <name evidence="2" type="primary">Contig7217.g7733</name>
    <name evidence="2" type="ORF">STYLEM_17117</name>
</gene>
<protein>
    <submittedName>
        <fullName evidence="2">Uncharacterized protein</fullName>
    </submittedName>
</protein>
<dbReference type="InParanoid" id="A0A078B472"/>
<evidence type="ECO:0000313" key="3">
    <source>
        <dbReference type="Proteomes" id="UP000039865"/>
    </source>
</evidence>
<dbReference type="OrthoDB" id="10628522at2759"/>
<feature type="region of interest" description="Disordered" evidence="1">
    <location>
        <begin position="1"/>
        <end position="48"/>
    </location>
</feature>
<name>A0A078B472_STYLE</name>
<dbReference type="EMBL" id="CCKQ01016122">
    <property type="protein sequence ID" value="CDW88002.1"/>
    <property type="molecule type" value="Genomic_DNA"/>
</dbReference>